<feature type="domain" description="STAS" evidence="3">
    <location>
        <begin position="1"/>
        <end position="107"/>
    </location>
</feature>
<keyword evidence="5" id="KW-1185">Reference proteome</keyword>
<evidence type="ECO:0000256" key="2">
    <source>
        <dbReference type="RuleBase" id="RU003749"/>
    </source>
</evidence>
<dbReference type="PANTHER" id="PTHR33495">
    <property type="entry name" value="ANTI-SIGMA FACTOR ANTAGONIST TM_1081-RELATED-RELATED"/>
    <property type="match status" value="1"/>
</dbReference>
<comment type="similarity">
    <text evidence="1 2">Belongs to the anti-sigma-factor antagonist family.</text>
</comment>
<dbReference type="Pfam" id="PF01740">
    <property type="entry name" value="STAS"/>
    <property type="match status" value="1"/>
</dbReference>
<dbReference type="InterPro" id="IPR036513">
    <property type="entry name" value="STAS_dom_sf"/>
</dbReference>
<dbReference type="PROSITE" id="PS50801">
    <property type="entry name" value="STAS"/>
    <property type="match status" value="1"/>
</dbReference>
<dbReference type="RefSeq" id="WP_104387301.1">
    <property type="nucleotide sequence ID" value="NZ_PGEM01000051.1"/>
</dbReference>
<dbReference type="Proteomes" id="UP000239589">
    <property type="component" value="Unassembled WGS sequence"/>
</dbReference>
<dbReference type="InterPro" id="IPR002645">
    <property type="entry name" value="STAS_dom"/>
</dbReference>
<dbReference type="EMBL" id="PGEM01000051">
    <property type="protein sequence ID" value="PPJ63829.1"/>
    <property type="molecule type" value="Genomic_DNA"/>
</dbReference>
<dbReference type="CDD" id="cd07043">
    <property type="entry name" value="STAS_anti-anti-sigma_factors"/>
    <property type="match status" value="1"/>
</dbReference>
<evidence type="ECO:0000313" key="5">
    <source>
        <dbReference type="Proteomes" id="UP000239589"/>
    </source>
</evidence>
<dbReference type="AlphaFoldDB" id="A0A2S6CVS8"/>
<dbReference type="NCBIfam" id="TIGR00377">
    <property type="entry name" value="ant_ant_sig"/>
    <property type="match status" value="1"/>
</dbReference>
<dbReference type="Gene3D" id="3.30.750.24">
    <property type="entry name" value="STAS domain"/>
    <property type="match status" value="1"/>
</dbReference>
<name>A0A2S6CVS8_9CYAN</name>
<dbReference type="SUPFAM" id="SSF52091">
    <property type="entry name" value="SpoIIaa-like"/>
    <property type="match status" value="1"/>
</dbReference>
<evidence type="ECO:0000259" key="3">
    <source>
        <dbReference type="PROSITE" id="PS50801"/>
    </source>
</evidence>
<reference evidence="4 5" key="1">
    <citation type="submission" date="2018-02" db="EMBL/GenBank/DDBJ databases">
        <title>Discovery of a pederin family compound in a non-symbiotic bloom-forming cyanobacterium.</title>
        <authorList>
            <person name="Kust A."/>
            <person name="Mares J."/>
            <person name="Jokela J."/>
            <person name="Urajova P."/>
            <person name="Hajek J."/>
            <person name="Saurav K."/>
            <person name="Voracova K."/>
            <person name="Fewer D.P."/>
            <person name="Haapaniemi E."/>
            <person name="Permi P."/>
            <person name="Rehakova K."/>
            <person name="Sivonen K."/>
            <person name="Hrouzek P."/>
        </authorList>
    </citation>
    <scope>NUCLEOTIDE SEQUENCE [LARGE SCALE GENOMIC DNA]</scope>
    <source>
        <strain evidence="4 5">CHARLIE-1</strain>
    </source>
</reference>
<dbReference type="OrthoDB" id="9796601at2"/>
<organism evidence="4 5">
    <name type="scientific">Cuspidothrix issatschenkoi CHARLIE-1</name>
    <dbReference type="NCBI Taxonomy" id="2052836"/>
    <lineage>
        <taxon>Bacteria</taxon>
        <taxon>Bacillati</taxon>
        <taxon>Cyanobacteriota</taxon>
        <taxon>Cyanophyceae</taxon>
        <taxon>Nostocales</taxon>
        <taxon>Aphanizomenonaceae</taxon>
        <taxon>Cuspidothrix</taxon>
    </lineage>
</organism>
<dbReference type="GO" id="GO:0043856">
    <property type="term" value="F:anti-sigma factor antagonist activity"/>
    <property type="evidence" value="ECO:0007669"/>
    <property type="project" value="InterPro"/>
</dbReference>
<protein>
    <recommendedName>
        <fullName evidence="2">Anti-sigma factor antagonist</fullName>
    </recommendedName>
</protein>
<accession>A0A2S6CVS8</accession>
<sequence>MNQQVKVILLSGSFNASNSDEFQATIKEVINNEISIVLIDCHSLTFMDSTGLGNLVLAFKTLRTSGIQMIICSINEQIRILFELTGMDSIFTIVPNQAAFKNLLVSAN</sequence>
<comment type="caution">
    <text evidence="4">The sequence shown here is derived from an EMBL/GenBank/DDBJ whole genome shotgun (WGS) entry which is preliminary data.</text>
</comment>
<evidence type="ECO:0000256" key="1">
    <source>
        <dbReference type="ARBA" id="ARBA00009013"/>
    </source>
</evidence>
<dbReference type="InterPro" id="IPR003658">
    <property type="entry name" value="Anti-sigma_ant"/>
</dbReference>
<evidence type="ECO:0000313" key="4">
    <source>
        <dbReference type="EMBL" id="PPJ63829.1"/>
    </source>
</evidence>
<dbReference type="PANTHER" id="PTHR33495:SF2">
    <property type="entry name" value="ANTI-SIGMA FACTOR ANTAGONIST TM_1081-RELATED"/>
    <property type="match status" value="1"/>
</dbReference>
<proteinExistence type="inferred from homology"/>
<gene>
    <name evidence="4" type="ORF">CUN59_07735</name>
</gene>